<protein>
    <submittedName>
        <fullName evidence="2">Uncharacterized protein</fullName>
    </submittedName>
</protein>
<dbReference type="PANTHER" id="PTHR33785:SF5">
    <property type="entry name" value="SERINE_ARGININE REPETITIVE MATRIX PROTEIN"/>
    <property type="match status" value="1"/>
</dbReference>
<dbReference type="EMBL" id="KZ663028">
    <property type="protein sequence ID" value="PPS16438.1"/>
    <property type="molecule type" value="Genomic_DNA"/>
</dbReference>
<proteinExistence type="predicted"/>
<dbReference type="OrthoDB" id="1875420at2759"/>
<dbReference type="Proteomes" id="UP000239757">
    <property type="component" value="Unassembled WGS sequence"/>
</dbReference>
<dbReference type="PANTHER" id="PTHR33785">
    <property type="entry name" value="OS06G0550800 PROTEIN"/>
    <property type="match status" value="1"/>
</dbReference>
<gene>
    <name evidence="2" type="ORF">GOBAR_AA04140</name>
</gene>
<reference evidence="2 3" key="1">
    <citation type="submission" date="2015-01" db="EMBL/GenBank/DDBJ databases">
        <title>Genome of allotetraploid Gossypium barbadense reveals genomic plasticity and fiber elongation in cotton evolution.</title>
        <authorList>
            <person name="Chen X."/>
            <person name="Liu X."/>
            <person name="Zhao B."/>
            <person name="Zheng H."/>
            <person name="Hu Y."/>
            <person name="Lu G."/>
            <person name="Yang C."/>
            <person name="Chen J."/>
            <person name="Shan C."/>
            <person name="Zhang L."/>
            <person name="Zhou Y."/>
            <person name="Wang L."/>
            <person name="Guo W."/>
            <person name="Bai Y."/>
            <person name="Ruan J."/>
            <person name="Shangguan X."/>
            <person name="Mao Y."/>
            <person name="Jiang J."/>
            <person name="Zhu Y."/>
            <person name="Lei J."/>
            <person name="Kang H."/>
            <person name="Chen S."/>
            <person name="He X."/>
            <person name="Wang R."/>
            <person name="Wang Y."/>
            <person name="Chen J."/>
            <person name="Wang L."/>
            <person name="Yu S."/>
            <person name="Wang B."/>
            <person name="Wei J."/>
            <person name="Song S."/>
            <person name="Lu X."/>
            <person name="Gao Z."/>
            <person name="Gu W."/>
            <person name="Deng X."/>
            <person name="Ma D."/>
            <person name="Wang S."/>
            <person name="Liang W."/>
            <person name="Fang L."/>
            <person name="Cai C."/>
            <person name="Zhu X."/>
            <person name="Zhou B."/>
            <person name="Zhang Y."/>
            <person name="Chen Z."/>
            <person name="Xu S."/>
            <person name="Zhu R."/>
            <person name="Wang S."/>
            <person name="Zhang T."/>
            <person name="Zhao G."/>
        </authorList>
    </citation>
    <scope>NUCLEOTIDE SEQUENCE [LARGE SCALE GENOMIC DNA]</scope>
    <source>
        <strain evidence="3">cv. Xinhai21</strain>
        <tissue evidence="2">Leaf</tissue>
    </source>
</reference>
<sequence>MEETEALDLLEESWFFENLLDRRRRMSRCYSDPCTSSNFRQDVLANDSCNNNQNSNGLVRAPSLPPCIGRGEQTKKPDREPSSSRQWRHSLQRTPSLPSSMEAKVSDIRMSKLIRQALADSPDILPPRHNHNKATNLPRCSIRPPRNQEVEAINNTNEASVTRYRHSNPKKMLQKSYSDLAFQELQGFKDLGFTFDKEDLSPDVVNILPGLQGDKIEDELQPDKVRKPYLSEAWLVQGPVPPPIPTCVSKNSAKDMKAQIKFWARAVATNVRQEC</sequence>
<organism evidence="2 3">
    <name type="scientific">Gossypium barbadense</name>
    <name type="common">Sea Island cotton</name>
    <name type="synonym">Hibiscus barbadensis</name>
    <dbReference type="NCBI Taxonomy" id="3634"/>
    <lineage>
        <taxon>Eukaryota</taxon>
        <taxon>Viridiplantae</taxon>
        <taxon>Streptophyta</taxon>
        <taxon>Embryophyta</taxon>
        <taxon>Tracheophyta</taxon>
        <taxon>Spermatophyta</taxon>
        <taxon>Magnoliopsida</taxon>
        <taxon>eudicotyledons</taxon>
        <taxon>Gunneridae</taxon>
        <taxon>Pentapetalae</taxon>
        <taxon>rosids</taxon>
        <taxon>malvids</taxon>
        <taxon>Malvales</taxon>
        <taxon>Malvaceae</taxon>
        <taxon>Malvoideae</taxon>
        <taxon>Gossypium</taxon>
    </lineage>
</organism>
<evidence type="ECO:0000313" key="3">
    <source>
        <dbReference type="Proteomes" id="UP000239757"/>
    </source>
</evidence>
<feature type="region of interest" description="Disordered" evidence="1">
    <location>
        <begin position="51"/>
        <end position="104"/>
    </location>
</feature>
<evidence type="ECO:0000256" key="1">
    <source>
        <dbReference type="SAM" id="MobiDB-lite"/>
    </source>
</evidence>
<feature type="compositionally biased region" description="Basic and acidic residues" evidence="1">
    <location>
        <begin position="72"/>
        <end position="82"/>
    </location>
</feature>
<accession>A0A2P5YLL9</accession>
<dbReference type="AlphaFoldDB" id="A0A2P5YLL9"/>
<name>A0A2P5YLL9_GOSBA</name>
<evidence type="ECO:0000313" key="2">
    <source>
        <dbReference type="EMBL" id="PPS16438.1"/>
    </source>
</evidence>
<feature type="region of interest" description="Disordered" evidence="1">
    <location>
        <begin position="122"/>
        <end position="142"/>
    </location>
</feature>